<organism evidence="1 2">
    <name type="scientific">Caerostris extrusa</name>
    <name type="common">Bark spider</name>
    <name type="synonym">Caerostris bankana</name>
    <dbReference type="NCBI Taxonomy" id="172846"/>
    <lineage>
        <taxon>Eukaryota</taxon>
        <taxon>Metazoa</taxon>
        <taxon>Ecdysozoa</taxon>
        <taxon>Arthropoda</taxon>
        <taxon>Chelicerata</taxon>
        <taxon>Arachnida</taxon>
        <taxon>Araneae</taxon>
        <taxon>Araneomorphae</taxon>
        <taxon>Entelegynae</taxon>
        <taxon>Araneoidea</taxon>
        <taxon>Araneidae</taxon>
        <taxon>Caerostris</taxon>
    </lineage>
</organism>
<dbReference type="Proteomes" id="UP001054945">
    <property type="component" value="Unassembled WGS sequence"/>
</dbReference>
<evidence type="ECO:0000313" key="1">
    <source>
        <dbReference type="EMBL" id="GIY97771.1"/>
    </source>
</evidence>
<dbReference type="EMBL" id="BPLR01000833">
    <property type="protein sequence ID" value="GIY97771.1"/>
    <property type="molecule type" value="Genomic_DNA"/>
</dbReference>
<name>A0AAV4XUW7_CAEEX</name>
<keyword evidence="2" id="KW-1185">Reference proteome</keyword>
<proteinExistence type="predicted"/>
<protein>
    <submittedName>
        <fullName evidence="1">Uncharacterized protein</fullName>
    </submittedName>
</protein>
<evidence type="ECO:0000313" key="2">
    <source>
        <dbReference type="Proteomes" id="UP001054945"/>
    </source>
</evidence>
<reference evidence="1 2" key="1">
    <citation type="submission" date="2021-06" db="EMBL/GenBank/DDBJ databases">
        <title>Caerostris extrusa draft genome.</title>
        <authorList>
            <person name="Kono N."/>
            <person name="Arakawa K."/>
        </authorList>
    </citation>
    <scope>NUCLEOTIDE SEQUENCE [LARGE SCALE GENOMIC DNA]</scope>
</reference>
<dbReference type="AlphaFoldDB" id="A0AAV4XUW7"/>
<gene>
    <name evidence="1" type="ORF">CEXT_411151</name>
</gene>
<sequence length="92" mass="10590">METPTCINCGKQRHLTSWRGCIKFPKFTNKYSTGTVFPHKRTFNSKTIDEHISFADALKTNSESFQVILPHQFKSLSPLLKILIFQIRLCSS</sequence>
<accession>A0AAV4XUW7</accession>
<comment type="caution">
    <text evidence="1">The sequence shown here is derived from an EMBL/GenBank/DDBJ whole genome shotgun (WGS) entry which is preliminary data.</text>
</comment>